<protein>
    <submittedName>
        <fullName evidence="1">Nucleoside 2-deoxyribosyltransferase</fullName>
    </submittedName>
</protein>
<dbReference type="Proteomes" id="UP001184230">
    <property type="component" value="Unassembled WGS sequence"/>
</dbReference>
<dbReference type="InterPro" id="IPR007710">
    <property type="entry name" value="Nucleoside_deoxyribTrfase"/>
</dbReference>
<gene>
    <name evidence="1" type="ORF">J2739_001472</name>
</gene>
<organism evidence="1 2">
    <name type="scientific">Variovorax soli</name>
    <dbReference type="NCBI Taxonomy" id="376815"/>
    <lineage>
        <taxon>Bacteria</taxon>
        <taxon>Pseudomonadati</taxon>
        <taxon>Pseudomonadota</taxon>
        <taxon>Betaproteobacteria</taxon>
        <taxon>Burkholderiales</taxon>
        <taxon>Comamonadaceae</taxon>
        <taxon>Variovorax</taxon>
    </lineage>
</organism>
<dbReference type="Gene3D" id="3.40.50.450">
    <property type="match status" value="1"/>
</dbReference>
<dbReference type="SUPFAM" id="SSF52309">
    <property type="entry name" value="N-(deoxy)ribosyltransferase-like"/>
    <property type="match status" value="1"/>
</dbReference>
<keyword evidence="2" id="KW-1185">Reference proteome</keyword>
<name>A0ABU1NBM4_9BURK</name>
<dbReference type="InterPro" id="IPR051239">
    <property type="entry name" value="2'-dNMP_N-hydrolase"/>
</dbReference>
<dbReference type="EMBL" id="JAVDRF010000003">
    <property type="protein sequence ID" value="MDR6535702.1"/>
    <property type="molecule type" value="Genomic_DNA"/>
</dbReference>
<dbReference type="PANTHER" id="PTHR15364:SF0">
    <property type="entry name" value="2'-DEOXYNUCLEOSIDE 5'-PHOSPHATE N-HYDROLASE 1"/>
    <property type="match status" value="1"/>
</dbReference>
<comment type="caution">
    <text evidence="1">The sequence shown here is derived from an EMBL/GenBank/DDBJ whole genome shotgun (WGS) entry which is preliminary data.</text>
</comment>
<reference evidence="1 2" key="1">
    <citation type="submission" date="2023-07" db="EMBL/GenBank/DDBJ databases">
        <title>Sorghum-associated microbial communities from plants grown in Nebraska, USA.</title>
        <authorList>
            <person name="Schachtman D."/>
        </authorList>
    </citation>
    <scope>NUCLEOTIDE SEQUENCE [LARGE SCALE GENOMIC DNA]</scope>
    <source>
        <strain evidence="1 2">DS1781</strain>
    </source>
</reference>
<accession>A0ABU1NBM4</accession>
<dbReference type="PANTHER" id="PTHR15364">
    <property type="entry name" value="2'-DEOXYNUCLEOSIDE 5'-PHOSPHATE N-HYDROLASE 1"/>
    <property type="match status" value="1"/>
</dbReference>
<dbReference type="RefSeq" id="WP_309900055.1">
    <property type="nucleotide sequence ID" value="NZ_JAVDRF010000003.1"/>
</dbReference>
<evidence type="ECO:0000313" key="2">
    <source>
        <dbReference type="Proteomes" id="UP001184230"/>
    </source>
</evidence>
<proteinExistence type="predicted"/>
<dbReference type="Pfam" id="PF05014">
    <property type="entry name" value="Nuc_deoxyrib_tr"/>
    <property type="match status" value="1"/>
</dbReference>
<evidence type="ECO:0000313" key="1">
    <source>
        <dbReference type="EMBL" id="MDR6535702.1"/>
    </source>
</evidence>
<sequence>MPQPRSPRPRVYLAGPDIFFRDCERRYEALKARCERLDLEGIAPSDGGLGADFSGSDDERARRICEGNVALIRQADGVIANLMNFRGLEPDSGTVFEVGFAVALGKPVVVYGVPAGSYASRVCAAVPCTQDAAGVTRERDSGVMVEGLGQRLNLMLACSTSIEPTAEAALARLAKMLRADRRSPMAPLSDGEAG</sequence>